<gene>
    <name evidence="2" type="ORF">LCGC14_3086570</name>
</gene>
<evidence type="ECO:0000313" key="2">
    <source>
        <dbReference type="EMBL" id="KKK54257.1"/>
    </source>
</evidence>
<evidence type="ECO:0000256" key="1">
    <source>
        <dbReference type="SAM" id="MobiDB-lite"/>
    </source>
</evidence>
<organism evidence="2">
    <name type="scientific">marine sediment metagenome</name>
    <dbReference type="NCBI Taxonomy" id="412755"/>
    <lineage>
        <taxon>unclassified sequences</taxon>
        <taxon>metagenomes</taxon>
        <taxon>ecological metagenomes</taxon>
    </lineage>
</organism>
<sequence length="106" mass="11464">TLSSGGGDLVIHPGLLDVIVDGDVVTITGSTLNRELERLVVELTAAKAALSKTINATTTGGVQTVRDYRDQLAIALNKIERMKNRREPRTSETFPKDGVFNVTISR</sequence>
<feature type="non-terminal residue" evidence="2">
    <location>
        <position position="1"/>
    </location>
</feature>
<name>A0A0F8WBM2_9ZZZZ</name>
<dbReference type="AlphaFoldDB" id="A0A0F8WBM2"/>
<accession>A0A0F8WBM2</accession>
<feature type="region of interest" description="Disordered" evidence="1">
    <location>
        <begin position="84"/>
        <end position="106"/>
    </location>
</feature>
<comment type="caution">
    <text evidence="2">The sequence shown here is derived from an EMBL/GenBank/DDBJ whole genome shotgun (WGS) entry which is preliminary data.</text>
</comment>
<protein>
    <submittedName>
        <fullName evidence="2">Uncharacterized protein</fullName>
    </submittedName>
</protein>
<reference evidence="2" key="1">
    <citation type="journal article" date="2015" name="Nature">
        <title>Complex archaea that bridge the gap between prokaryotes and eukaryotes.</title>
        <authorList>
            <person name="Spang A."/>
            <person name="Saw J.H."/>
            <person name="Jorgensen S.L."/>
            <person name="Zaremba-Niedzwiedzka K."/>
            <person name="Martijn J."/>
            <person name="Lind A.E."/>
            <person name="van Eijk R."/>
            <person name="Schleper C."/>
            <person name="Guy L."/>
            <person name="Ettema T.J."/>
        </authorList>
    </citation>
    <scope>NUCLEOTIDE SEQUENCE</scope>
</reference>
<dbReference type="EMBL" id="LAZR01066089">
    <property type="protein sequence ID" value="KKK54257.1"/>
    <property type="molecule type" value="Genomic_DNA"/>
</dbReference>
<proteinExistence type="predicted"/>